<feature type="domain" description="Glycosyl hydrolase family 95 catalytic" evidence="2">
    <location>
        <begin position="286"/>
        <end position="503"/>
    </location>
</feature>
<evidence type="ECO:0000259" key="1">
    <source>
        <dbReference type="Pfam" id="PF14498"/>
    </source>
</evidence>
<dbReference type="Gene3D" id="1.50.10.10">
    <property type="match status" value="1"/>
</dbReference>
<gene>
    <name evidence="3" type="ORF">EZS26_003367</name>
</gene>
<organism evidence="3 4">
    <name type="scientific">Candidatus Ordinivivax streblomastigis</name>
    <dbReference type="NCBI Taxonomy" id="2540710"/>
    <lineage>
        <taxon>Bacteria</taxon>
        <taxon>Pseudomonadati</taxon>
        <taxon>Bacteroidota</taxon>
        <taxon>Bacteroidia</taxon>
        <taxon>Bacteroidales</taxon>
        <taxon>Candidatus Ordinivivax</taxon>
    </lineage>
</organism>
<evidence type="ECO:0000313" key="4">
    <source>
        <dbReference type="Proteomes" id="UP000324575"/>
    </source>
</evidence>
<dbReference type="AlphaFoldDB" id="A0A5M8NV30"/>
<dbReference type="GO" id="GO:0005975">
    <property type="term" value="P:carbohydrate metabolic process"/>
    <property type="evidence" value="ECO:0007669"/>
    <property type="project" value="InterPro"/>
</dbReference>
<sequence length="503" mass="56679">MKQNYYILLFAGCLSGCSFVEPPVKENTLELWYDKPAKEWMQSLPIGNGRLGAMVYGGIDEETIALNEITLWSGEADPEQEISYGKEKLSEIRQLFFDGKIKEGNEAASKHLVGFPHSYGTHLPFGDLALDFEHDASPENYRRSLDLPNALAKVSYTVNDTLYTREVFCSNPDQVLVVHLKANKKKSISLQGRIKMLREATSEIKDNAFLLKGKVNYPKFGKGGVDFVGKIQFKAEGGSIVADGQSLRITEADEVTILIDIQTNLMLPDPEQTCLQHISNADQKDYKAIRQKHINDFSNLFSRVELSLGVPKNDIPTDERLKQLKNNIDDPDLMALFMQYGRYLLISCSREDSPLPANLQGVWNDNLACNMEWTCDYHLDINTEQNYWLSNVGHLSECNAPVFRFVDYLSKAGSKTARNVYGSPGWVAHTVVNIWGYTSPGSSIGWGLFPTGGVWMASHLWEHYLYTGDKVFLKTVGYPLLKQSAQFMLDYMVINPNNGYLMT</sequence>
<proteinExistence type="predicted"/>
<dbReference type="GO" id="GO:0004560">
    <property type="term" value="F:alpha-L-fucosidase activity"/>
    <property type="evidence" value="ECO:0007669"/>
    <property type="project" value="TreeGrafter"/>
</dbReference>
<reference evidence="3 4" key="1">
    <citation type="submission" date="2019-03" db="EMBL/GenBank/DDBJ databases">
        <title>Single cell metagenomics reveals metabolic interactions within the superorganism composed of flagellate Streblomastix strix and complex community of Bacteroidetes bacteria on its surface.</title>
        <authorList>
            <person name="Treitli S.C."/>
            <person name="Kolisko M."/>
            <person name="Husnik F."/>
            <person name="Keeling P."/>
            <person name="Hampl V."/>
        </authorList>
    </citation>
    <scope>NUCLEOTIDE SEQUENCE [LARGE SCALE GENOMIC DNA]</scope>
    <source>
        <strain evidence="3">St1</strain>
    </source>
</reference>
<name>A0A5M8NV30_9BACT</name>
<dbReference type="InterPro" id="IPR008928">
    <property type="entry name" value="6-hairpin_glycosidase_sf"/>
</dbReference>
<dbReference type="Pfam" id="PF14498">
    <property type="entry name" value="Glyco_hyd_65N_2"/>
    <property type="match status" value="1"/>
</dbReference>
<dbReference type="PANTHER" id="PTHR31084">
    <property type="entry name" value="ALPHA-L-FUCOSIDASE 2"/>
    <property type="match status" value="1"/>
</dbReference>
<dbReference type="Pfam" id="PF22124">
    <property type="entry name" value="Glyco_hydro_95_cat"/>
    <property type="match status" value="1"/>
</dbReference>
<dbReference type="Gene3D" id="2.70.98.50">
    <property type="entry name" value="putative glycoside hydrolase family protein from bacillus halodurans"/>
    <property type="match status" value="1"/>
</dbReference>
<dbReference type="EMBL" id="SNRX01000075">
    <property type="protein sequence ID" value="KAA6300493.1"/>
    <property type="molecule type" value="Genomic_DNA"/>
</dbReference>
<dbReference type="Proteomes" id="UP000324575">
    <property type="component" value="Unassembled WGS sequence"/>
</dbReference>
<dbReference type="SUPFAM" id="SSF48208">
    <property type="entry name" value="Six-hairpin glycosidases"/>
    <property type="match status" value="1"/>
</dbReference>
<evidence type="ECO:0000259" key="2">
    <source>
        <dbReference type="Pfam" id="PF22124"/>
    </source>
</evidence>
<protein>
    <submittedName>
        <fullName evidence="3">Uncharacterized protein</fullName>
    </submittedName>
</protein>
<dbReference type="InterPro" id="IPR027414">
    <property type="entry name" value="GH95_N_dom"/>
</dbReference>
<dbReference type="PANTHER" id="PTHR31084:SF0">
    <property type="entry name" value="ALPHA-L-FUCOSIDASE 2"/>
    <property type="match status" value="1"/>
</dbReference>
<dbReference type="InterPro" id="IPR012341">
    <property type="entry name" value="6hp_glycosidase-like_sf"/>
</dbReference>
<feature type="non-terminal residue" evidence="3">
    <location>
        <position position="503"/>
    </location>
</feature>
<dbReference type="InterPro" id="IPR054363">
    <property type="entry name" value="GH95_cat"/>
</dbReference>
<feature type="domain" description="Glycosyl hydrolase family 95 N-terminal" evidence="1">
    <location>
        <begin position="31"/>
        <end position="264"/>
    </location>
</feature>
<evidence type="ECO:0000313" key="3">
    <source>
        <dbReference type="EMBL" id="KAA6300493.1"/>
    </source>
</evidence>
<accession>A0A5M8NV30</accession>
<comment type="caution">
    <text evidence="3">The sequence shown here is derived from an EMBL/GenBank/DDBJ whole genome shotgun (WGS) entry which is preliminary data.</text>
</comment>